<feature type="transmembrane region" description="Helical" evidence="11">
    <location>
        <begin position="404"/>
        <end position="425"/>
    </location>
</feature>
<dbReference type="InterPro" id="IPR011527">
    <property type="entry name" value="ABC1_TM_dom"/>
</dbReference>
<dbReference type="FunFam" id="1.20.1560.10:FF:000066">
    <property type="entry name" value="ABC multidrug transporter (Eurofung)"/>
    <property type="match status" value="1"/>
</dbReference>
<evidence type="ECO:0000256" key="7">
    <source>
        <dbReference type="ARBA" id="ARBA00022840"/>
    </source>
</evidence>
<evidence type="ECO:0000256" key="4">
    <source>
        <dbReference type="ARBA" id="ARBA00022475"/>
    </source>
</evidence>
<keyword evidence="4" id="KW-1003">Cell membrane</keyword>
<keyword evidence="5 11" id="KW-0812">Transmembrane</keyword>
<feature type="domain" description="ABC transporter" evidence="12">
    <location>
        <begin position="607"/>
        <end position="831"/>
    </location>
</feature>
<keyword evidence="6" id="KW-0547">Nucleotide-binding</keyword>
<feature type="transmembrane region" description="Helical" evidence="11">
    <location>
        <begin position="309"/>
        <end position="330"/>
    </location>
</feature>
<dbReference type="PANTHER" id="PTHR24223:SF404">
    <property type="entry name" value="ABC MULTIDRUG TRANSPORTER (EUROFUNG)-RELATED"/>
    <property type="match status" value="1"/>
</dbReference>
<accession>A0A6A6XW12</accession>
<feature type="transmembrane region" description="Helical" evidence="11">
    <location>
        <begin position="28"/>
        <end position="49"/>
    </location>
</feature>
<dbReference type="Pfam" id="PF00664">
    <property type="entry name" value="ABC_membrane"/>
    <property type="match status" value="1"/>
</dbReference>
<dbReference type="Gene3D" id="1.20.1560.10">
    <property type="entry name" value="ABC transporter type 1, transmembrane domain"/>
    <property type="match status" value="2"/>
</dbReference>
<evidence type="ECO:0000313" key="14">
    <source>
        <dbReference type="EMBL" id="KAF2800438.1"/>
    </source>
</evidence>
<dbReference type="InterPro" id="IPR050173">
    <property type="entry name" value="ABC_transporter_C-like"/>
</dbReference>
<dbReference type="Proteomes" id="UP000799757">
    <property type="component" value="Unassembled WGS sequence"/>
</dbReference>
<feature type="transmembrane region" description="Helical" evidence="11">
    <location>
        <begin position="1115"/>
        <end position="1138"/>
    </location>
</feature>
<dbReference type="InterPro" id="IPR044726">
    <property type="entry name" value="ABCC_6TM_D2"/>
</dbReference>
<dbReference type="InterPro" id="IPR056227">
    <property type="entry name" value="TMD0_ABC"/>
</dbReference>
<evidence type="ECO:0000313" key="15">
    <source>
        <dbReference type="Proteomes" id="UP000799757"/>
    </source>
</evidence>
<dbReference type="InterPro" id="IPR044746">
    <property type="entry name" value="ABCC_6TM_D1"/>
</dbReference>
<evidence type="ECO:0000256" key="10">
    <source>
        <dbReference type="ARBA" id="ARBA00023180"/>
    </source>
</evidence>
<dbReference type="PROSITE" id="PS50893">
    <property type="entry name" value="ABC_TRANSPORTER_2"/>
    <property type="match status" value="2"/>
</dbReference>
<dbReference type="GO" id="GO:0005886">
    <property type="term" value="C:plasma membrane"/>
    <property type="evidence" value="ECO:0007669"/>
    <property type="project" value="UniProtKB-SubCell"/>
</dbReference>
<dbReference type="OrthoDB" id="6500128at2759"/>
<feature type="domain" description="ABC transmembrane type-1" evidence="13">
    <location>
        <begin position="276"/>
        <end position="553"/>
    </location>
</feature>
<feature type="transmembrane region" description="Helical" evidence="11">
    <location>
        <begin position="132"/>
        <end position="150"/>
    </location>
</feature>
<evidence type="ECO:0000256" key="11">
    <source>
        <dbReference type="SAM" id="Phobius"/>
    </source>
</evidence>
<feature type="transmembrane region" description="Helical" evidence="11">
    <location>
        <begin position="1031"/>
        <end position="1051"/>
    </location>
</feature>
<evidence type="ECO:0000259" key="13">
    <source>
        <dbReference type="PROSITE" id="PS50929"/>
    </source>
</evidence>
<dbReference type="PROSITE" id="PS50929">
    <property type="entry name" value="ABC_TM1F"/>
    <property type="match status" value="2"/>
</dbReference>
<dbReference type="InterPro" id="IPR003593">
    <property type="entry name" value="AAA+_ATPase"/>
</dbReference>
<evidence type="ECO:0000256" key="5">
    <source>
        <dbReference type="ARBA" id="ARBA00022692"/>
    </source>
</evidence>
<feature type="domain" description="ABC transporter" evidence="12">
    <location>
        <begin position="1211"/>
        <end position="1441"/>
    </location>
</feature>
<dbReference type="InterPro" id="IPR003439">
    <property type="entry name" value="ABC_transporter-like_ATP-bd"/>
</dbReference>
<comment type="similarity">
    <text evidence="2">Belongs to the ABC transporter superfamily. ABCC family. Conjugate transporter (TC 3.A.1.208) subfamily.</text>
</comment>
<comment type="subcellular location">
    <subcellularLocation>
        <location evidence="1">Cell membrane</location>
        <topology evidence="1">Multi-pass membrane protein</topology>
    </subcellularLocation>
</comment>
<feature type="transmembrane region" description="Helical" evidence="11">
    <location>
        <begin position="892"/>
        <end position="916"/>
    </location>
</feature>
<sequence>MASIPHCPTKSDDRFGPRVSLQCRSFDFTLLFEDAIFTALPAAVLLLTLPSRLQFLHKTPSKLGSYRLAVYKLFLLSALFIAQLLFVVFRSQTVKLHTRASLPADTIQAVATFATIYASLMEDQRSVRPSDILTIYFSTSSILSLARLRSLWLISSEPICRGLWTSVVVLTIAILVFESFTKTNFLRPTYRNITKEQAQSIWGRTFFTYTIPFFRAGFLSILELEDIPAVDQNLQGRGSGQKLRDAWIVTKGSHRLVRAAFRAFPWFFVSAILPRLLLTGFTFAQPFLITATIQYMQSPVTESSRHYGAALVGAFVLVYVGLATTTSIYWRQTYRLITVLRSGLISTIYDQTLLLQSNELSDAAAITLMGTDVERIVVNMKNFHESWASILEVGIAIWLLEGQLWVACLVPLVISLASVFGMMPLSARSGDAQKRWIEKVQKRLAVTSSMLQDMKVVQMLGLSDVLETVISQLRIAEIKTSMRYRKLVVWQIALSNMPTDLAPFVTFGVYTAISVLHGNETILAVRAFTALALISLLTNPLLKLCQVMSALYQVIACFDRVEKYCLKEVGSSLASFHSEHLRGEVPVEIELQRRQSSHSLNGPVVSMQNATISKSPDTSAILHNINLTINRGITMVVGPVGSGKSTLLESILGENALLSGTSSVSLSEVAYCPQTSWIQNTTIRQNILGPLEYDGKWYDFTIAACGLEKDLEIIPGGDSSVTGSSGASLSGGQRQRIALARAVYSRLPVVVLDDILSGLDSKTVKLVQETLFSEEGHFRQAGRSVIFVTNSNDMYKYADNVIVLDEGQLVAQGPFTQIVKQSPEVAARFLLSTQKDNSLGGEDFTVSRSKNLGQIVSKREQGKAEEKIDILRQKGSWSVYGYYFKCAGYLPLFLTFAFTALESSCNVFGAILLQWWVEANERQPNQHIGLYVGVYGVIFVLSVIGMFGGCWALLINVLNNSSFAMHLELLQAALRAPIVHFQTIDIGAITNRFGQDLELIDMTLPVYSIQFLTAAIICLIRLVILCVLGKYLAAAVPFLLFVLYVVQSFYLRTSRQVRLLDIEAKAPLYTHFLETIQGISSIRAFGWGSAFQSKSEELLDQSQKPVYMLFRIQQWLTLVLDLSVGGVAIILIAIITSWKDRFSAVQVGVALNLLLSFNFALAQMIRMWTQMEMAIGAVARIQQFVQKTPSEKQQSHSGTLLPVDWPPRGAIEFHKIVAGYSPNNPALSNINLEIHPGTKTLICGASGSGKTSLLMSLLQMLPISSGHITIDGINTSNFPPKSIREAINVIPQAAFFMPGSLRTNVDPKQQSSDEKITEAILKVGLWDKVREAGGLDHEFEAEKWSVGQKQLLALARALLAKSTILILDEVTSSVDHETETLMQNIIEKEFNTQTVLVVAHRFRFLEWFDQIVVIKQQRIVEQGSFEELIATNGEFSRLYHADGARKKERRDELS</sequence>
<dbReference type="Pfam" id="PF00005">
    <property type="entry name" value="ABC_tran"/>
    <property type="match status" value="2"/>
</dbReference>
<dbReference type="GO" id="GO:0016887">
    <property type="term" value="F:ATP hydrolysis activity"/>
    <property type="evidence" value="ECO:0007669"/>
    <property type="project" value="InterPro"/>
</dbReference>
<feature type="domain" description="ABC transmembrane type-1" evidence="13">
    <location>
        <begin position="893"/>
        <end position="1173"/>
    </location>
</feature>
<dbReference type="InterPro" id="IPR027417">
    <property type="entry name" value="P-loop_NTPase"/>
</dbReference>
<dbReference type="GO" id="GO:0005524">
    <property type="term" value="F:ATP binding"/>
    <property type="evidence" value="ECO:0007669"/>
    <property type="project" value="UniProtKB-KW"/>
</dbReference>
<keyword evidence="9 11" id="KW-0472">Membrane</keyword>
<feature type="transmembrane region" description="Helical" evidence="11">
    <location>
        <begin position="263"/>
        <end position="288"/>
    </location>
</feature>
<feature type="transmembrane region" description="Helical" evidence="11">
    <location>
        <begin position="1004"/>
        <end position="1025"/>
    </location>
</feature>
<evidence type="ECO:0000256" key="8">
    <source>
        <dbReference type="ARBA" id="ARBA00022989"/>
    </source>
</evidence>
<proteinExistence type="inferred from homology"/>
<dbReference type="CDD" id="cd18580">
    <property type="entry name" value="ABC_6TM_ABCC_D2"/>
    <property type="match status" value="1"/>
</dbReference>
<dbReference type="FunFam" id="1.20.1560.10:FF:000055">
    <property type="entry name" value="ABC multidrug transporter (Eurofung)"/>
    <property type="match status" value="1"/>
</dbReference>
<keyword evidence="8 11" id="KW-1133">Transmembrane helix</keyword>
<protein>
    <submittedName>
        <fullName evidence="14">Multidrug resistance-associated protein</fullName>
    </submittedName>
</protein>
<evidence type="ECO:0000256" key="3">
    <source>
        <dbReference type="ARBA" id="ARBA00022448"/>
    </source>
</evidence>
<keyword evidence="3" id="KW-0813">Transport</keyword>
<dbReference type="SMART" id="SM00382">
    <property type="entry name" value="AAA"/>
    <property type="match status" value="2"/>
</dbReference>
<feature type="transmembrane region" description="Helical" evidence="11">
    <location>
        <begin position="928"/>
        <end position="955"/>
    </location>
</feature>
<dbReference type="PROSITE" id="PS00211">
    <property type="entry name" value="ABC_TRANSPORTER_1"/>
    <property type="match status" value="1"/>
</dbReference>
<dbReference type="SUPFAM" id="SSF52540">
    <property type="entry name" value="P-loop containing nucleoside triphosphate hydrolases"/>
    <property type="match status" value="2"/>
</dbReference>
<evidence type="ECO:0000256" key="2">
    <source>
        <dbReference type="ARBA" id="ARBA00009726"/>
    </source>
</evidence>
<evidence type="ECO:0000256" key="9">
    <source>
        <dbReference type="ARBA" id="ARBA00023136"/>
    </source>
</evidence>
<dbReference type="CDD" id="cd18579">
    <property type="entry name" value="ABC_6TM_ABCC_D1"/>
    <property type="match status" value="1"/>
</dbReference>
<keyword evidence="10" id="KW-0325">Glycoprotein</keyword>
<dbReference type="InterPro" id="IPR017871">
    <property type="entry name" value="ABC_transporter-like_CS"/>
</dbReference>
<keyword evidence="7" id="KW-0067">ATP-binding</keyword>
<feature type="transmembrane region" description="Helical" evidence="11">
    <location>
        <begin position="70"/>
        <end position="89"/>
    </location>
</feature>
<feature type="transmembrane region" description="Helical" evidence="11">
    <location>
        <begin position="1144"/>
        <end position="1165"/>
    </location>
</feature>
<dbReference type="Gene3D" id="3.40.50.300">
    <property type="entry name" value="P-loop containing nucleotide triphosphate hydrolases"/>
    <property type="match status" value="2"/>
</dbReference>
<dbReference type="FunFam" id="3.40.50.300:FF:002145">
    <property type="entry name" value="ABC transporter (MsbA subfamily)"/>
    <property type="match status" value="1"/>
</dbReference>
<dbReference type="PANTHER" id="PTHR24223">
    <property type="entry name" value="ATP-BINDING CASSETTE SUB-FAMILY C"/>
    <property type="match status" value="1"/>
</dbReference>
<feature type="transmembrane region" description="Helical" evidence="11">
    <location>
        <begin position="162"/>
        <end position="180"/>
    </location>
</feature>
<organism evidence="14 15">
    <name type="scientific">Melanomma pulvis-pyrius CBS 109.77</name>
    <dbReference type="NCBI Taxonomy" id="1314802"/>
    <lineage>
        <taxon>Eukaryota</taxon>
        <taxon>Fungi</taxon>
        <taxon>Dikarya</taxon>
        <taxon>Ascomycota</taxon>
        <taxon>Pezizomycotina</taxon>
        <taxon>Dothideomycetes</taxon>
        <taxon>Pleosporomycetidae</taxon>
        <taxon>Pleosporales</taxon>
        <taxon>Melanommataceae</taxon>
        <taxon>Melanomma</taxon>
    </lineage>
</organism>
<dbReference type="Pfam" id="PF24357">
    <property type="entry name" value="TMD0_ABC"/>
    <property type="match status" value="1"/>
</dbReference>
<dbReference type="InterPro" id="IPR036640">
    <property type="entry name" value="ABC1_TM_sf"/>
</dbReference>
<dbReference type="SUPFAM" id="SSF90123">
    <property type="entry name" value="ABC transporter transmembrane region"/>
    <property type="match status" value="2"/>
</dbReference>
<dbReference type="EMBL" id="MU001747">
    <property type="protein sequence ID" value="KAF2800438.1"/>
    <property type="molecule type" value="Genomic_DNA"/>
</dbReference>
<dbReference type="GO" id="GO:0140359">
    <property type="term" value="F:ABC-type transporter activity"/>
    <property type="evidence" value="ECO:0007669"/>
    <property type="project" value="InterPro"/>
</dbReference>
<reference evidence="14" key="1">
    <citation type="journal article" date="2020" name="Stud. Mycol.">
        <title>101 Dothideomycetes genomes: a test case for predicting lifestyles and emergence of pathogens.</title>
        <authorList>
            <person name="Haridas S."/>
            <person name="Albert R."/>
            <person name="Binder M."/>
            <person name="Bloem J."/>
            <person name="Labutti K."/>
            <person name="Salamov A."/>
            <person name="Andreopoulos B."/>
            <person name="Baker S."/>
            <person name="Barry K."/>
            <person name="Bills G."/>
            <person name="Bluhm B."/>
            <person name="Cannon C."/>
            <person name="Castanera R."/>
            <person name="Culley D."/>
            <person name="Daum C."/>
            <person name="Ezra D."/>
            <person name="Gonzalez J."/>
            <person name="Henrissat B."/>
            <person name="Kuo A."/>
            <person name="Liang C."/>
            <person name="Lipzen A."/>
            <person name="Lutzoni F."/>
            <person name="Magnuson J."/>
            <person name="Mondo S."/>
            <person name="Nolan M."/>
            <person name="Ohm R."/>
            <person name="Pangilinan J."/>
            <person name="Park H.-J."/>
            <person name="Ramirez L."/>
            <person name="Alfaro M."/>
            <person name="Sun H."/>
            <person name="Tritt A."/>
            <person name="Yoshinaga Y."/>
            <person name="Zwiers L.-H."/>
            <person name="Turgeon B."/>
            <person name="Goodwin S."/>
            <person name="Spatafora J."/>
            <person name="Crous P."/>
            <person name="Grigoriev I."/>
        </authorList>
    </citation>
    <scope>NUCLEOTIDE SEQUENCE</scope>
    <source>
        <strain evidence="14">CBS 109.77</strain>
    </source>
</reference>
<evidence type="ECO:0000259" key="12">
    <source>
        <dbReference type="PROSITE" id="PS50893"/>
    </source>
</evidence>
<name>A0A6A6XW12_9PLEO</name>
<gene>
    <name evidence="14" type="ORF">K505DRAFT_370220</name>
</gene>
<keyword evidence="15" id="KW-1185">Reference proteome</keyword>
<evidence type="ECO:0000256" key="1">
    <source>
        <dbReference type="ARBA" id="ARBA00004651"/>
    </source>
</evidence>
<evidence type="ECO:0000256" key="6">
    <source>
        <dbReference type="ARBA" id="ARBA00022741"/>
    </source>
</evidence>